<proteinExistence type="inferred from homology"/>
<reference evidence="5" key="1">
    <citation type="submission" date="2022-06" db="EMBL/GenBank/DDBJ databases">
        <authorList>
            <person name="Sun Q."/>
        </authorList>
    </citation>
    <scope>NUCLEOTIDE SEQUENCE</scope>
    <source>
        <strain evidence="5">S101</strain>
    </source>
</reference>
<evidence type="ECO:0000256" key="3">
    <source>
        <dbReference type="ARBA" id="ARBA00038502"/>
    </source>
</evidence>
<dbReference type="AlphaFoldDB" id="A0AAJ1BRM9"/>
<feature type="domain" description="N-acetyltransferase" evidence="4">
    <location>
        <begin position="3"/>
        <end position="182"/>
    </location>
</feature>
<dbReference type="PANTHER" id="PTHR43792:SF8">
    <property type="entry name" value="[RIBOSOMAL PROTEIN US5]-ALANINE N-ACETYLTRANSFERASE"/>
    <property type="match status" value="1"/>
</dbReference>
<dbReference type="GO" id="GO:0016747">
    <property type="term" value="F:acyltransferase activity, transferring groups other than amino-acyl groups"/>
    <property type="evidence" value="ECO:0007669"/>
    <property type="project" value="InterPro"/>
</dbReference>
<comment type="caution">
    <text evidence="5">The sequence shown here is derived from an EMBL/GenBank/DDBJ whole genome shotgun (WGS) entry which is preliminary data.</text>
</comment>
<evidence type="ECO:0000256" key="2">
    <source>
        <dbReference type="ARBA" id="ARBA00023315"/>
    </source>
</evidence>
<dbReference type="RefSeq" id="WP_250911939.1">
    <property type="nucleotide sequence ID" value="NZ_JAMXLX010000001.1"/>
</dbReference>
<evidence type="ECO:0000313" key="6">
    <source>
        <dbReference type="Proteomes" id="UP001155380"/>
    </source>
</evidence>
<dbReference type="PANTHER" id="PTHR43792">
    <property type="entry name" value="GNAT FAMILY, PUTATIVE (AFU_ORTHOLOGUE AFUA_3G00765)-RELATED-RELATED"/>
    <property type="match status" value="1"/>
</dbReference>
<dbReference type="SUPFAM" id="SSF55729">
    <property type="entry name" value="Acyl-CoA N-acyltransferases (Nat)"/>
    <property type="match status" value="1"/>
</dbReference>
<evidence type="ECO:0000256" key="1">
    <source>
        <dbReference type="ARBA" id="ARBA00022679"/>
    </source>
</evidence>
<organism evidence="5 6">
    <name type="scientific">Ciceribacter sichuanensis</name>
    <dbReference type="NCBI Taxonomy" id="2949647"/>
    <lineage>
        <taxon>Bacteria</taxon>
        <taxon>Pseudomonadati</taxon>
        <taxon>Pseudomonadota</taxon>
        <taxon>Alphaproteobacteria</taxon>
        <taxon>Hyphomicrobiales</taxon>
        <taxon>Rhizobiaceae</taxon>
        <taxon>Ciceribacter</taxon>
    </lineage>
</organism>
<dbReference type="EMBL" id="JAMXLX010000001">
    <property type="protein sequence ID" value="MCO5955151.1"/>
    <property type="molecule type" value="Genomic_DNA"/>
</dbReference>
<gene>
    <name evidence="5" type="ORF">NBH21_00080</name>
</gene>
<protein>
    <submittedName>
        <fullName evidence="5">GNAT family N-acetyltransferase</fullName>
    </submittedName>
</protein>
<dbReference type="Proteomes" id="UP001155380">
    <property type="component" value="Unassembled WGS sequence"/>
</dbReference>
<sequence>MDAEYRLPEEFFTDRFLVKRILPSDADAIFVGWATDPEVTKYLSWCPHTDLSQTREAAERSSREWEVGSTFPAVICRQDAPSDLVGRFDARPVGSRVSYGWLIRKDRWGQGVASEVVQWAIAHALSNPAIYRTEAACDVMNMASARVMEKAGMVQEAVLRRYLLLPNLSKEPRDAFLYSKVR</sequence>
<accession>A0AAJ1BRM9</accession>
<dbReference type="InterPro" id="IPR016181">
    <property type="entry name" value="Acyl_CoA_acyltransferase"/>
</dbReference>
<dbReference type="InterPro" id="IPR000182">
    <property type="entry name" value="GNAT_dom"/>
</dbReference>
<name>A0AAJ1BRM9_9HYPH</name>
<dbReference type="InterPro" id="IPR051531">
    <property type="entry name" value="N-acetyltransferase"/>
</dbReference>
<keyword evidence="1" id="KW-0808">Transferase</keyword>
<dbReference type="Gene3D" id="3.40.630.30">
    <property type="match status" value="1"/>
</dbReference>
<keyword evidence="2" id="KW-0012">Acyltransferase</keyword>
<evidence type="ECO:0000259" key="4">
    <source>
        <dbReference type="PROSITE" id="PS51186"/>
    </source>
</evidence>
<evidence type="ECO:0000313" key="5">
    <source>
        <dbReference type="EMBL" id="MCO5955151.1"/>
    </source>
</evidence>
<dbReference type="Pfam" id="PF13302">
    <property type="entry name" value="Acetyltransf_3"/>
    <property type="match status" value="1"/>
</dbReference>
<comment type="similarity">
    <text evidence="3">Belongs to the acetyltransferase family. RimJ subfamily.</text>
</comment>
<dbReference type="PROSITE" id="PS51186">
    <property type="entry name" value="GNAT"/>
    <property type="match status" value="1"/>
</dbReference>